<dbReference type="Proteomes" id="UP000305546">
    <property type="component" value="Unassembled WGS sequence"/>
</dbReference>
<dbReference type="Pfam" id="PF13669">
    <property type="entry name" value="Glyoxalase_4"/>
    <property type="match status" value="1"/>
</dbReference>
<dbReference type="PROSITE" id="PS51819">
    <property type="entry name" value="VOC"/>
    <property type="match status" value="1"/>
</dbReference>
<evidence type="ECO:0000259" key="1">
    <source>
        <dbReference type="PROSITE" id="PS51819"/>
    </source>
</evidence>
<feature type="domain" description="VOC" evidence="1">
    <location>
        <begin position="6"/>
        <end position="149"/>
    </location>
</feature>
<evidence type="ECO:0000313" key="2">
    <source>
        <dbReference type="EMBL" id="TNC20600.1"/>
    </source>
</evidence>
<dbReference type="OrthoDB" id="9792173at2"/>
<keyword evidence="3" id="KW-1185">Reference proteome</keyword>
<gene>
    <name evidence="2" type="ORF">FG385_30765</name>
</gene>
<evidence type="ECO:0000313" key="3">
    <source>
        <dbReference type="Proteomes" id="UP000305546"/>
    </source>
</evidence>
<dbReference type="EMBL" id="VDFW01000042">
    <property type="protein sequence ID" value="TNC20600.1"/>
    <property type="molecule type" value="Genomic_DNA"/>
</dbReference>
<dbReference type="RefSeq" id="WP_139100306.1">
    <property type="nucleotide sequence ID" value="NZ_VDFW01000042.1"/>
</dbReference>
<dbReference type="SUPFAM" id="SSF54593">
    <property type="entry name" value="Glyoxalase/Bleomycin resistance protein/Dihydroxybiphenyl dioxygenase"/>
    <property type="match status" value="1"/>
</dbReference>
<dbReference type="AlphaFoldDB" id="A0A5C4LTC9"/>
<dbReference type="Gene3D" id="3.10.180.10">
    <property type="entry name" value="2,3-Dihydroxybiphenyl 1,2-Dioxygenase, domain 1"/>
    <property type="match status" value="1"/>
</dbReference>
<comment type="caution">
    <text evidence="2">The sequence shown here is derived from an EMBL/GenBank/DDBJ whole genome shotgun (WGS) entry which is preliminary data.</text>
</comment>
<sequence length="189" mass="20620">MTPVVPFDVVQNAYLVPDLAAACHRFHELYGIGPFFRGRPHALGDVAYRGAPIAEPVVVEIACAQAGEVQIELIAESSPGPSCYRDMYESGEGGLHHTAVFTGDYEGAKAALVAAGDPVAMELSGPQDCRICYLDTRPVLGHMLELCPEVPAIRQVYAYIREQSTRWDRRELIQPLDFRAVPAVPGRQA</sequence>
<accession>A0A5C4LTC9</accession>
<name>A0A5C4LTC9_9PSEU</name>
<reference evidence="2 3" key="1">
    <citation type="submission" date="2019-06" db="EMBL/GenBank/DDBJ databases">
        <title>Amycolatopsis alkalitolerans sp. nov., isolated from Gastrodia elata Blume.</title>
        <authorList>
            <person name="Narsing Rao M.P."/>
            <person name="Li W.J."/>
        </authorList>
    </citation>
    <scope>NUCLEOTIDE SEQUENCE [LARGE SCALE GENOMIC DNA]</scope>
    <source>
        <strain evidence="2 3">SYSUP0005</strain>
    </source>
</reference>
<proteinExistence type="predicted"/>
<protein>
    <submittedName>
        <fullName evidence="2">ABC transporter permease</fullName>
    </submittedName>
</protein>
<dbReference type="InterPro" id="IPR037523">
    <property type="entry name" value="VOC_core"/>
</dbReference>
<organism evidence="2 3">
    <name type="scientific">Amycolatopsis alkalitolerans</name>
    <dbReference type="NCBI Taxonomy" id="2547244"/>
    <lineage>
        <taxon>Bacteria</taxon>
        <taxon>Bacillati</taxon>
        <taxon>Actinomycetota</taxon>
        <taxon>Actinomycetes</taxon>
        <taxon>Pseudonocardiales</taxon>
        <taxon>Pseudonocardiaceae</taxon>
        <taxon>Amycolatopsis</taxon>
    </lineage>
</organism>
<dbReference type="InterPro" id="IPR029068">
    <property type="entry name" value="Glyas_Bleomycin-R_OHBP_Dase"/>
</dbReference>